<proteinExistence type="inferred from homology"/>
<evidence type="ECO:0000313" key="5">
    <source>
        <dbReference type="EMBL" id="UQN14521.1"/>
    </source>
</evidence>
<dbReference type="SMART" id="SM00867">
    <property type="entry name" value="YceI"/>
    <property type="match status" value="1"/>
</dbReference>
<evidence type="ECO:0000256" key="2">
    <source>
        <dbReference type="SAM" id="MobiDB-lite"/>
    </source>
</evidence>
<dbReference type="Pfam" id="PF04264">
    <property type="entry name" value="YceI"/>
    <property type="match status" value="1"/>
</dbReference>
<dbReference type="Gene3D" id="2.40.128.110">
    <property type="entry name" value="Lipid/polyisoprenoid-binding, YceI-like"/>
    <property type="match status" value="1"/>
</dbReference>
<evidence type="ECO:0000256" key="3">
    <source>
        <dbReference type="SAM" id="Phobius"/>
    </source>
</evidence>
<keyword evidence="3" id="KW-0812">Transmembrane</keyword>
<feature type="domain" description="Lipid/polyisoprenoid-binding YceI-like" evidence="4">
    <location>
        <begin position="71"/>
        <end position="236"/>
    </location>
</feature>
<dbReference type="InterPro" id="IPR007372">
    <property type="entry name" value="Lipid/polyisoprenoid-bd_YceI"/>
</dbReference>
<dbReference type="PANTHER" id="PTHR34406:SF1">
    <property type="entry name" value="PROTEIN YCEI"/>
    <property type="match status" value="1"/>
</dbReference>
<dbReference type="PANTHER" id="PTHR34406">
    <property type="entry name" value="PROTEIN YCEI"/>
    <property type="match status" value="1"/>
</dbReference>
<feature type="compositionally biased region" description="Low complexity" evidence="2">
    <location>
        <begin position="52"/>
        <end position="67"/>
    </location>
</feature>
<gene>
    <name evidence="5" type="ORF">M3M28_10765</name>
</gene>
<name>A0ABY4MVS3_9MICO</name>
<sequence length="238" mass="24683">MADATRTPMSRGKKITLWVASIVVVVLIAAALLAPTMYRAVFGGSSDVAEPSISQTTSASTASGSDDVSGEWSVDSGYAGYRVDEVLQGDDVTVVGRTEEVSGSFTIDGTTLTEGTIEVDVASIATDNSNRDDYFVNDAMEASTYPTASFELAEAAELPDDVTSGETVSVDVTGTLTLHGVAQTVTATLEVVVNGDTAQIVGTVPLTFADYGVDAPSLGFVEVEPEGQLEFSLDVTQS</sequence>
<reference evidence="5" key="1">
    <citation type="submission" date="2022-05" db="EMBL/GenBank/DDBJ databases">
        <title>Complete genome sequence of toluene-degrading Gulosibacter sediminis strain ACHW.36C.</title>
        <authorList>
            <person name="Wai A.C."/>
            <person name="Lai G.K."/>
            <person name="Griffin S.D."/>
            <person name="Leung F.C."/>
        </authorList>
    </citation>
    <scope>NUCLEOTIDE SEQUENCE [LARGE SCALE GENOMIC DNA]</scope>
    <source>
        <strain evidence="5">ACHW.36C</strain>
    </source>
</reference>
<dbReference type="EMBL" id="CP097160">
    <property type="protein sequence ID" value="UQN14521.1"/>
    <property type="molecule type" value="Genomic_DNA"/>
</dbReference>
<feature type="region of interest" description="Disordered" evidence="2">
    <location>
        <begin position="49"/>
        <end position="71"/>
    </location>
</feature>
<feature type="transmembrane region" description="Helical" evidence="3">
    <location>
        <begin position="15"/>
        <end position="38"/>
    </location>
</feature>
<evidence type="ECO:0000256" key="1">
    <source>
        <dbReference type="ARBA" id="ARBA00008812"/>
    </source>
</evidence>
<keyword evidence="3" id="KW-1133">Transmembrane helix</keyword>
<dbReference type="InterPro" id="IPR036761">
    <property type="entry name" value="TTHA0802/YceI-like_sf"/>
</dbReference>
<comment type="similarity">
    <text evidence="1">Belongs to the UPF0312 family.</text>
</comment>
<organism evidence="5">
    <name type="scientific">Gulosibacter sediminis</name>
    <dbReference type="NCBI Taxonomy" id="1729695"/>
    <lineage>
        <taxon>Bacteria</taxon>
        <taxon>Bacillati</taxon>
        <taxon>Actinomycetota</taxon>
        <taxon>Actinomycetes</taxon>
        <taxon>Micrococcales</taxon>
        <taxon>Microbacteriaceae</taxon>
        <taxon>Gulosibacter</taxon>
    </lineage>
</organism>
<evidence type="ECO:0000259" key="4">
    <source>
        <dbReference type="SMART" id="SM00867"/>
    </source>
</evidence>
<protein>
    <submittedName>
        <fullName evidence="5">YceI family protein</fullName>
    </submittedName>
</protein>
<accession>A0ABY4MVS3</accession>
<dbReference type="SUPFAM" id="SSF101874">
    <property type="entry name" value="YceI-like"/>
    <property type="match status" value="1"/>
</dbReference>
<keyword evidence="3" id="KW-0472">Membrane</keyword>